<name>A0AAJ7X9V9_PETMA</name>
<dbReference type="Gene3D" id="2.60.40.4230">
    <property type="entry name" value="Resistin head domain"/>
    <property type="match status" value="1"/>
</dbReference>
<dbReference type="CDD" id="cd16333">
    <property type="entry name" value="RELM"/>
    <property type="match status" value="1"/>
</dbReference>
<gene>
    <name evidence="9" type="primary">LOC116951686</name>
</gene>
<evidence type="ECO:0000256" key="6">
    <source>
        <dbReference type="ARBA" id="ARBA00023157"/>
    </source>
</evidence>
<feature type="region of interest" description="Disordered" evidence="7">
    <location>
        <begin position="1"/>
        <end position="22"/>
    </location>
</feature>
<dbReference type="SUPFAM" id="SSF111423">
    <property type="entry name" value="Resistin"/>
    <property type="match status" value="1"/>
</dbReference>
<keyword evidence="3" id="KW-0964">Secreted</keyword>
<reference evidence="9" key="1">
    <citation type="submission" date="2025-08" db="UniProtKB">
        <authorList>
            <consortium name="RefSeq"/>
        </authorList>
    </citation>
    <scope>IDENTIFICATION</scope>
    <source>
        <tissue evidence="9">Sperm</tissue>
    </source>
</reference>
<evidence type="ECO:0000313" key="8">
    <source>
        <dbReference type="Proteomes" id="UP001318040"/>
    </source>
</evidence>
<dbReference type="PANTHER" id="PTHR21101:SF12">
    <property type="entry name" value="RESISTIN"/>
    <property type="match status" value="1"/>
</dbReference>
<keyword evidence="6" id="KW-1015">Disulfide bond</keyword>
<evidence type="ECO:0000256" key="1">
    <source>
        <dbReference type="ARBA" id="ARBA00004613"/>
    </source>
</evidence>
<keyword evidence="5" id="KW-0732">Signal</keyword>
<protein>
    <submittedName>
        <fullName evidence="9">Collagen alpha-2(I) chain-like isoform X1</fullName>
    </submittedName>
</protein>
<dbReference type="GO" id="GO:0005179">
    <property type="term" value="F:hormone activity"/>
    <property type="evidence" value="ECO:0007669"/>
    <property type="project" value="UniProtKB-KW"/>
</dbReference>
<dbReference type="InterPro" id="IPR036262">
    <property type="entry name" value="Resistin-like_sf"/>
</dbReference>
<feature type="compositionally biased region" description="Basic and acidic residues" evidence="7">
    <location>
        <begin position="86"/>
        <end position="95"/>
    </location>
</feature>
<evidence type="ECO:0000256" key="2">
    <source>
        <dbReference type="ARBA" id="ARBA00007258"/>
    </source>
</evidence>
<evidence type="ECO:0000256" key="3">
    <source>
        <dbReference type="ARBA" id="ARBA00022525"/>
    </source>
</evidence>
<feature type="compositionally biased region" description="Low complexity" evidence="7">
    <location>
        <begin position="122"/>
        <end position="143"/>
    </location>
</feature>
<sequence>MGGGGASERRVIGLDERPTGRRRGGFEVEHKKGRLWKHGVVFARDQLQRGIEEPSFRCYSHVRETGQRTARFRLQYHLSANSNTARSDRKHKEESICFGTRGPRGPPGKDGCAGPQGVPGNSGSIGPAGPLGPAGSPGPAGSAGPPGPAGPPGNNGLRGEPGNTGPPGPPGNPGTPAATNRISCTNVSSRGATTSCPTGHIALSCSCGSACGSWDIPNDSTCHCQCRGIDWTSARCCKLA</sequence>
<dbReference type="AlphaFoldDB" id="A0AAJ7X9V9"/>
<dbReference type="InterPro" id="IPR008160">
    <property type="entry name" value="Collagen"/>
</dbReference>
<dbReference type="Pfam" id="PF01391">
    <property type="entry name" value="Collagen"/>
    <property type="match status" value="1"/>
</dbReference>
<organism evidence="8 9">
    <name type="scientific">Petromyzon marinus</name>
    <name type="common">Sea lamprey</name>
    <dbReference type="NCBI Taxonomy" id="7757"/>
    <lineage>
        <taxon>Eukaryota</taxon>
        <taxon>Metazoa</taxon>
        <taxon>Chordata</taxon>
        <taxon>Craniata</taxon>
        <taxon>Vertebrata</taxon>
        <taxon>Cyclostomata</taxon>
        <taxon>Hyperoartia</taxon>
        <taxon>Petromyzontiformes</taxon>
        <taxon>Petromyzontidae</taxon>
        <taxon>Petromyzon</taxon>
    </lineage>
</organism>
<feature type="region of interest" description="Disordered" evidence="7">
    <location>
        <begin position="82"/>
        <end position="182"/>
    </location>
</feature>
<proteinExistence type="inferred from homology"/>
<dbReference type="RefSeq" id="XP_032826387.1">
    <property type="nucleotide sequence ID" value="XM_032970496.1"/>
</dbReference>
<feature type="compositionally biased region" description="Basic and acidic residues" evidence="7">
    <location>
        <begin position="7"/>
        <end position="22"/>
    </location>
</feature>
<dbReference type="GO" id="GO:0005615">
    <property type="term" value="C:extracellular space"/>
    <property type="evidence" value="ECO:0007669"/>
    <property type="project" value="TreeGrafter"/>
</dbReference>
<keyword evidence="8" id="KW-1185">Reference proteome</keyword>
<dbReference type="Proteomes" id="UP001318040">
    <property type="component" value="Chromosome 43"/>
</dbReference>
<dbReference type="KEGG" id="pmrn:116951686"/>
<dbReference type="InterPro" id="IPR009714">
    <property type="entry name" value="RELM"/>
</dbReference>
<keyword evidence="4" id="KW-0372">Hormone</keyword>
<evidence type="ECO:0000256" key="4">
    <source>
        <dbReference type="ARBA" id="ARBA00022702"/>
    </source>
</evidence>
<feature type="compositionally biased region" description="Pro residues" evidence="7">
    <location>
        <begin position="164"/>
        <end position="173"/>
    </location>
</feature>
<accession>A0AAJ7X9V9</accession>
<comment type="similarity">
    <text evidence="2">Belongs to the resistin/FIZZ family.</text>
</comment>
<dbReference type="PANTHER" id="PTHR21101">
    <property type="entry name" value="RESISTIN"/>
    <property type="match status" value="1"/>
</dbReference>
<comment type="subcellular location">
    <subcellularLocation>
        <location evidence="1">Secreted</location>
    </subcellularLocation>
</comment>
<evidence type="ECO:0000256" key="5">
    <source>
        <dbReference type="ARBA" id="ARBA00022729"/>
    </source>
</evidence>
<dbReference type="FunFam" id="2.60.40.4230:FF:000001">
    <property type="entry name" value="Resistin-like beta"/>
    <property type="match status" value="1"/>
</dbReference>
<evidence type="ECO:0000256" key="7">
    <source>
        <dbReference type="SAM" id="MobiDB-lite"/>
    </source>
</evidence>
<dbReference type="Pfam" id="PF06954">
    <property type="entry name" value="Resistin"/>
    <property type="match status" value="1"/>
</dbReference>
<evidence type="ECO:0000313" key="9">
    <source>
        <dbReference type="RefSeq" id="XP_032826387.1"/>
    </source>
</evidence>